<organism evidence="1 2">
    <name type="scientific">Sclerotinia sclerotiorum (strain ATCC 18683 / 1980 / Ss-1)</name>
    <name type="common">White mold</name>
    <name type="synonym">Whetzelinia sclerotiorum</name>
    <dbReference type="NCBI Taxonomy" id="665079"/>
    <lineage>
        <taxon>Eukaryota</taxon>
        <taxon>Fungi</taxon>
        <taxon>Dikarya</taxon>
        <taxon>Ascomycota</taxon>
        <taxon>Pezizomycotina</taxon>
        <taxon>Leotiomycetes</taxon>
        <taxon>Helotiales</taxon>
        <taxon>Sclerotiniaceae</taxon>
        <taxon>Sclerotinia</taxon>
    </lineage>
</organism>
<name>A7EHG1_SCLS1</name>
<sequence>MGASSDSPSALWIAGAMIYSWREEYGLNIIARGKEAFGAGCIFVDKS</sequence>
<reference evidence="2" key="1">
    <citation type="journal article" date="2011" name="PLoS Genet.">
        <title>Genomic analysis of the necrotrophic fungal pathogens Sclerotinia sclerotiorum and Botrytis cinerea.</title>
        <authorList>
            <person name="Amselem J."/>
            <person name="Cuomo C.A."/>
            <person name="van Kan J.A."/>
            <person name="Viaud M."/>
            <person name="Benito E.P."/>
            <person name="Couloux A."/>
            <person name="Coutinho P.M."/>
            <person name="de Vries R.P."/>
            <person name="Dyer P.S."/>
            <person name="Fillinger S."/>
            <person name="Fournier E."/>
            <person name="Gout L."/>
            <person name="Hahn M."/>
            <person name="Kohn L."/>
            <person name="Lapalu N."/>
            <person name="Plummer K.M."/>
            <person name="Pradier J.M."/>
            <person name="Quevillon E."/>
            <person name="Sharon A."/>
            <person name="Simon A."/>
            <person name="ten Have A."/>
            <person name="Tudzynski B."/>
            <person name="Tudzynski P."/>
            <person name="Wincker P."/>
            <person name="Andrew M."/>
            <person name="Anthouard V."/>
            <person name="Beever R.E."/>
            <person name="Beffa R."/>
            <person name="Benoit I."/>
            <person name="Bouzid O."/>
            <person name="Brault B."/>
            <person name="Chen Z."/>
            <person name="Choquer M."/>
            <person name="Collemare J."/>
            <person name="Cotton P."/>
            <person name="Danchin E.G."/>
            <person name="Da Silva C."/>
            <person name="Gautier A."/>
            <person name="Giraud C."/>
            <person name="Giraud T."/>
            <person name="Gonzalez C."/>
            <person name="Grossetete S."/>
            <person name="Guldener U."/>
            <person name="Henrissat B."/>
            <person name="Howlett B.J."/>
            <person name="Kodira C."/>
            <person name="Kretschmer M."/>
            <person name="Lappartient A."/>
            <person name="Leroch M."/>
            <person name="Levis C."/>
            <person name="Mauceli E."/>
            <person name="Neuveglise C."/>
            <person name="Oeser B."/>
            <person name="Pearson M."/>
            <person name="Poulain J."/>
            <person name="Poussereau N."/>
            <person name="Quesneville H."/>
            <person name="Rascle C."/>
            <person name="Schumacher J."/>
            <person name="Segurens B."/>
            <person name="Sexton A."/>
            <person name="Silva E."/>
            <person name="Sirven C."/>
            <person name="Soanes D.M."/>
            <person name="Talbot N.J."/>
            <person name="Templeton M."/>
            <person name="Yandava C."/>
            <person name="Yarden O."/>
            <person name="Zeng Q."/>
            <person name="Rollins J.A."/>
            <person name="Lebrun M.H."/>
            <person name="Dickman M."/>
        </authorList>
    </citation>
    <scope>NUCLEOTIDE SEQUENCE [LARGE SCALE GENOMIC DNA]</scope>
    <source>
        <strain evidence="2">ATCC 18683 / 1980 / Ss-1</strain>
    </source>
</reference>
<dbReference type="EMBL" id="CH476625">
    <property type="protein sequence ID" value="EDO02277.1"/>
    <property type="molecule type" value="Genomic_DNA"/>
</dbReference>
<protein>
    <submittedName>
        <fullName evidence="1">Uncharacterized protein</fullName>
    </submittedName>
</protein>
<dbReference type="HOGENOM" id="CLU_3175664_0_0_1"/>
<evidence type="ECO:0000313" key="1">
    <source>
        <dbReference type="EMBL" id="EDO02277.1"/>
    </source>
</evidence>
<dbReference type="RefSeq" id="XP_001594945.1">
    <property type="nucleotide sequence ID" value="XM_001594895.1"/>
</dbReference>
<dbReference type="Proteomes" id="UP000001312">
    <property type="component" value="Unassembled WGS sequence"/>
</dbReference>
<dbReference type="AlphaFoldDB" id="A7EHG1"/>
<dbReference type="KEGG" id="ssl:SS1G_04753"/>
<evidence type="ECO:0000313" key="2">
    <source>
        <dbReference type="Proteomes" id="UP000001312"/>
    </source>
</evidence>
<dbReference type="GeneID" id="5490486"/>
<gene>
    <name evidence="1" type="ORF">SS1G_04753</name>
</gene>
<dbReference type="InParanoid" id="A7EHG1"/>
<keyword evidence="2" id="KW-1185">Reference proteome</keyword>
<proteinExistence type="predicted"/>
<accession>A7EHG1</accession>